<dbReference type="EMBL" id="CP015583">
    <property type="protein sequence ID" value="APT57788.1"/>
    <property type="molecule type" value="Genomic_DNA"/>
</dbReference>
<proteinExistence type="predicted"/>
<evidence type="ECO:0000256" key="1">
    <source>
        <dbReference type="SAM" id="MobiDB-lite"/>
    </source>
</evidence>
<protein>
    <submittedName>
        <fullName evidence="2">Uncharacterized protein</fullName>
    </submittedName>
</protein>
<dbReference type="KEGG" id="rgi:RGI145_12365"/>
<evidence type="ECO:0000313" key="3">
    <source>
        <dbReference type="Proteomes" id="UP000185494"/>
    </source>
</evidence>
<dbReference type="RefSeq" id="WP_075798606.1">
    <property type="nucleotide sequence ID" value="NZ_CP015583.1"/>
</dbReference>
<sequence length="111" mass="12390">MQNMMGLAATPRDYQNTFNPSSLGQPQPTEPPAFAHLSMRLAKVIDRLRDTNLANMQTADRLFGPRGDGKCDASSRPPVPEGEIAALHDQVDQFIRQVELAEDLQRRFQAL</sequence>
<feature type="compositionally biased region" description="Polar residues" evidence="1">
    <location>
        <begin position="13"/>
        <end position="27"/>
    </location>
</feature>
<dbReference type="Proteomes" id="UP000185494">
    <property type="component" value="Chromosome 1"/>
</dbReference>
<evidence type="ECO:0000313" key="2">
    <source>
        <dbReference type="EMBL" id="APT57788.1"/>
    </source>
</evidence>
<organism evidence="2 3">
    <name type="scientific">Roseomonas gilardii</name>
    <dbReference type="NCBI Taxonomy" id="257708"/>
    <lineage>
        <taxon>Bacteria</taxon>
        <taxon>Pseudomonadati</taxon>
        <taxon>Pseudomonadota</taxon>
        <taxon>Alphaproteobacteria</taxon>
        <taxon>Acetobacterales</taxon>
        <taxon>Roseomonadaceae</taxon>
        <taxon>Roseomonas</taxon>
    </lineage>
</organism>
<feature type="region of interest" description="Disordered" evidence="1">
    <location>
        <begin position="59"/>
        <end position="78"/>
    </location>
</feature>
<dbReference type="STRING" id="257708.RGI145_12365"/>
<dbReference type="AlphaFoldDB" id="A0A1L7AG72"/>
<gene>
    <name evidence="2" type="ORF">RGI145_12365</name>
</gene>
<feature type="region of interest" description="Disordered" evidence="1">
    <location>
        <begin position="1"/>
        <end position="32"/>
    </location>
</feature>
<name>A0A1L7AG72_9PROT</name>
<accession>A0A1L7AG72</accession>
<reference evidence="2 3" key="1">
    <citation type="submission" date="2016-05" db="EMBL/GenBank/DDBJ databases">
        <title>Complete Genome and Methylome Analysis of Psychrotrophic Bacterial Isolates from Antarctic Lake Untersee.</title>
        <authorList>
            <person name="Fomenkov A."/>
            <person name="Akimov V.N."/>
            <person name="Vasilyeva L.V."/>
            <person name="Andersen D."/>
            <person name="Vincze T."/>
            <person name="Roberts R.J."/>
        </authorList>
    </citation>
    <scope>NUCLEOTIDE SEQUENCE [LARGE SCALE GENOMIC DNA]</scope>
    <source>
        <strain evidence="2 3">U14-5</strain>
    </source>
</reference>